<dbReference type="InterPro" id="IPR011009">
    <property type="entry name" value="Kinase-like_dom_sf"/>
</dbReference>
<dbReference type="Gene3D" id="1.10.510.10">
    <property type="entry name" value="Transferase(Phosphotransferase) domain 1"/>
    <property type="match status" value="1"/>
</dbReference>
<evidence type="ECO:0000256" key="18">
    <source>
        <dbReference type="ARBA" id="ARBA00083883"/>
    </source>
</evidence>
<dbReference type="GO" id="GO:0046872">
    <property type="term" value="F:metal ion binding"/>
    <property type="evidence" value="ECO:0007669"/>
    <property type="project" value="UniProtKB-KW"/>
</dbReference>
<evidence type="ECO:0000256" key="10">
    <source>
        <dbReference type="ARBA" id="ARBA00022741"/>
    </source>
</evidence>
<dbReference type="GO" id="GO:0005524">
    <property type="term" value="F:ATP binding"/>
    <property type="evidence" value="ECO:0007669"/>
    <property type="project" value="UniProtKB-UniRule"/>
</dbReference>
<keyword evidence="13" id="KW-0460">Magnesium</keyword>
<dbReference type="PROSITE" id="PS00108">
    <property type="entry name" value="PROTEIN_KINASE_ST"/>
    <property type="match status" value="1"/>
</dbReference>
<keyword evidence="5" id="KW-0963">Cytoplasm</keyword>
<evidence type="ECO:0000256" key="14">
    <source>
        <dbReference type="ARBA" id="ARBA00047559"/>
    </source>
</evidence>
<evidence type="ECO:0000256" key="2">
    <source>
        <dbReference type="ARBA" id="ARBA00004556"/>
    </source>
</evidence>
<evidence type="ECO:0000256" key="15">
    <source>
        <dbReference type="ARBA" id="ARBA00048329"/>
    </source>
</evidence>
<feature type="compositionally biased region" description="Basic and acidic residues" evidence="20">
    <location>
        <begin position="121"/>
        <end position="133"/>
    </location>
</feature>
<comment type="cofactor">
    <cofactor evidence="1">
        <name>Mg(2+)</name>
        <dbReference type="ChEBI" id="CHEBI:18420"/>
    </cofactor>
</comment>
<evidence type="ECO:0000256" key="8">
    <source>
        <dbReference type="ARBA" id="ARBA00022679"/>
    </source>
</evidence>
<evidence type="ECO:0000256" key="19">
    <source>
        <dbReference type="PROSITE-ProRule" id="PRU10141"/>
    </source>
</evidence>
<keyword evidence="10 19" id="KW-0547">Nucleotide-binding</keyword>
<dbReference type="Pfam" id="PF00069">
    <property type="entry name" value="Pkinase"/>
    <property type="match status" value="1"/>
</dbReference>
<comment type="similarity">
    <text evidence="3">Belongs to the protein kinase superfamily. STE Ser/Thr protein kinase family. MAP kinase kinase kinase subfamily.</text>
</comment>
<feature type="region of interest" description="Disordered" evidence="20">
    <location>
        <begin position="1"/>
        <end position="154"/>
    </location>
</feature>
<comment type="subcellular location">
    <subcellularLocation>
        <location evidence="2">Cytoplasm</location>
        <location evidence="2">Perinuclear region</location>
    </subcellularLocation>
</comment>
<reference evidence="22" key="1">
    <citation type="submission" date="2015-11" db="EMBL/GenBank/DDBJ databases">
        <title>De novo transcriptome assembly of four potential Pierce s Disease insect vectors from Arizona vineyards.</title>
        <authorList>
            <person name="Tassone E.E."/>
        </authorList>
    </citation>
    <scope>NUCLEOTIDE SEQUENCE</scope>
</reference>
<accession>A0A1B6IIT0</accession>
<evidence type="ECO:0000259" key="21">
    <source>
        <dbReference type="PROSITE" id="PS50011"/>
    </source>
</evidence>
<dbReference type="PROSITE" id="PS50011">
    <property type="entry name" value="PROTEIN_KINASE_DOM"/>
    <property type="match status" value="1"/>
</dbReference>
<keyword evidence="9" id="KW-0479">Metal-binding</keyword>
<dbReference type="EMBL" id="GECU01020877">
    <property type="protein sequence ID" value="JAS86829.1"/>
    <property type="molecule type" value="Transcribed_RNA"/>
</dbReference>
<dbReference type="InterPro" id="IPR008271">
    <property type="entry name" value="Ser/Thr_kinase_AS"/>
</dbReference>
<sequence>MADDNWKERLGIEINYSSEDDDSRQKQEDLSPLSPGVDDVLMNFDHLGTTPPRTRIRNKDKSRREKDASTKPAPRIIYSGRSSSEKNFFSRNNSESFDDEVDNVVDGRKPSYNKRTMQRLRGSERDFKLDQSDIRLPAPPPREDRAESLPPQTPFKVESCNRFMSLSSKLVSSRNVRLPQPCSAASADEVAQSRIEFYQTFSLLIKMGNPDRNNPPCPDRDSVYCKRQLSKEEHMWQNELKDLIWLELQAWHADRTPQQQDDFLCEAREAVQPLLLEIINYRFQKRTDPTLSNDSGIHIPETMQSNEEEDHDCCMLSMFCPRCMEQQNNALRDVETLMRRLQAAEALFPSSKAFAAQYPLYMSDKLVGRVKAMCVWYNMTKNHRLKLLILGKQLLSHAEKNQSDATEWIDCHSVLHELSDLLNHNIKCSSSVTSDKDWLKDFYDTQPLLRAASYLEQADKNNLVFRSYLEDVLKTKGLRKALNFLEKLHISMLRKASYTLQKPNLDQKYEKEGECFDEQEMRRYGYWSPESQALGLPSYRAAYLFISHIPLDMIHAYLRLRLETKPEQPSVMSIRQLIQELKEGLRLAVLNRQRYLDNVKTSLWNCTTEIVENFKNRVTAFDASVQSVLEVYLEYLQQWVQMIEQQRVQKNILKEEWSFISGITKHIPGGQAVVGSSFCRMATSMFKINREQFKNQVDKLTESIAHVTEAESAFKQTMFSVCRKLQVVCGDGREKIISVLILSKMLRKDLESDTNESVRSSLCSNIIGDSLSQLKREALSMCECISEIVRQIDEASQVPEDWDESDKDVLQSRIREVLHQFFKFGFEYQKEVCWLVTGGSRSQLAQRLISFAQLWMTFVRTRCERGRGLRPRWANHGLDFIMTVCEPHFTSCISDEEFEELKSNIDDCISHVIGTAVANGGTSPGTPGSYYRNRGVSPSPSTPRPTRVSRQERGPSTPASPEIRSEATSSNEEKDGAIVETLICPARKVSRQDKLLVAVKELDRTLEDRLRNDSLIGNIVAVRASSSEQTFVRPRTVTFGWQRGIKIGQGRFGKVYTAVNNETGELMAMKEIALQPNDHRTIRSVATELKIFEGIVHENLVRYYGVEIHREEMLIFMELCTEGTLESLVAATESGLPEACIRRYTLQLTRAVATLHKHSIVHRDIKSANIFLTAEGNCLKLGDFGSAVKIKAHTTVPGELQGFVGTQAYMAPEVFTKSNSDGHGRAVDVWSLGCVLIEMGSGKRPWAEYDSNYQIMFKVGMGETPEIPDSLSEEGQHFAAKCLVHDPKQRATITELLVHTFLAVEGDDEFISSTVPSILEDYLKLGIKR</sequence>
<keyword evidence="12 19" id="KW-0067">ATP-binding</keyword>
<evidence type="ECO:0000256" key="16">
    <source>
        <dbReference type="ARBA" id="ARBA00060115"/>
    </source>
</evidence>
<dbReference type="InterPro" id="IPR050538">
    <property type="entry name" value="MAP_kinase_kinase_kinase"/>
</dbReference>
<evidence type="ECO:0000256" key="20">
    <source>
        <dbReference type="SAM" id="MobiDB-lite"/>
    </source>
</evidence>
<dbReference type="PANTHER" id="PTHR48016:SF32">
    <property type="entry name" value="MITOGEN-ACTIVATED PROTEIN KINASE KINASE KINASE 4"/>
    <property type="match status" value="1"/>
</dbReference>
<feature type="region of interest" description="Disordered" evidence="20">
    <location>
        <begin position="917"/>
        <end position="974"/>
    </location>
</feature>
<keyword evidence="11" id="KW-0418">Kinase</keyword>
<dbReference type="InterPro" id="IPR017441">
    <property type="entry name" value="Protein_kinase_ATP_BS"/>
</dbReference>
<dbReference type="InterPro" id="IPR000719">
    <property type="entry name" value="Prot_kinase_dom"/>
</dbReference>
<feature type="binding site" evidence="19">
    <location>
        <position position="1070"/>
    </location>
    <ligand>
        <name>ATP</name>
        <dbReference type="ChEBI" id="CHEBI:30616"/>
    </ligand>
</feature>
<dbReference type="FunFam" id="1.10.510.10:FF:000122">
    <property type="entry name" value="Mitogen-activated protein kinase kinase kinase 4"/>
    <property type="match status" value="1"/>
</dbReference>
<comment type="function">
    <text evidence="16">Component of a protein kinase signal transduction cascade. Activates the CSBP2, P38 and JNK MAPK pathways, but not the ERK pathway. Specifically phosphorylates and activates MAP2K4 and MAP2K6.</text>
</comment>
<evidence type="ECO:0000256" key="17">
    <source>
        <dbReference type="ARBA" id="ARBA00069057"/>
    </source>
</evidence>
<dbReference type="SMART" id="SM00220">
    <property type="entry name" value="S_TKc"/>
    <property type="match status" value="1"/>
</dbReference>
<feature type="compositionally biased region" description="Polar residues" evidence="20">
    <location>
        <begin position="80"/>
        <end position="95"/>
    </location>
</feature>
<dbReference type="EC" id="2.7.11.25" evidence="4"/>
<protein>
    <recommendedName>
        <fullName evidence="17">Mitogen-activated protein kinase kinase kinase 4</fullName>
        <ecNumber evidence="4">2.7.11.25</ecNumber>
    </recommendedName>
    <alternativeName>
        <fullName evidence="18">MAPK/ERK kinase kinase 4</fullName>
    </alternativeName>
</protein>
<evidence type="ECO:0000256" key="3">
    <source>
        <dbReference type="ARBA" id="ARBA00006529"/>
    </source>
</evidence>
<dbReference type="InterPro" id="IPR045801">
    <property type="entry name" value="MEKK4_N"/>
</dbReference>
<evidence type="ECO:0000256" key="4">
    <source>
        <dbReference type="ARBA" id="ARBA00012406"/>
    </source>
</evidence>
<gene>
    <name evidence="22" type="ORF">g.33629</name>
</gene>
<evidence type="ECO:0000256" key="12">
    <source>
        <dbReference type="ARBA" id="ARBA00022840"/>
    </source>
</evidence>
<evidence type="ECO:0000256" key="6">
    <source>
        <dbReference type="ARBA" id="ARBA00022527"/>
    </source>
</evidence>
<dbReference type="PANTHER" id="PTHR48016">
    <property type="entry name" value="MAP KINASE KINASE KINASE SSK2-RELATED-RELATED"/>
    <property type="match status" value="1"/>
</dbReference>
<dbReference type="GO" id="GO:0004709">
    <property type="term" value="F:MAP kinase kinase kinase activity"/>
    <property type="evidence" value="ECO:0007669"/>
    <property type="project" value="UniProtKB-EC"/>
</dbReference>
<proteinExistence type="inferred from homology"/>
<organism evidence="22">
    <name type="scientific">Homalodisca liturata</name>
    <dbReference type="NCBI Taxonomy" id="320908"/>
    <lineage>
        <taxon>Eukaryota</taxon>
        <taxon>Metazoa</taxon>
        <taxon>Ecdysozoa</taxon>
        <taxon>Arthropoda</taxon>
        <taxon>Hexapoda</taxon>
        <taxon>Insecta</taxon>
        <taxon>Pterygota</taxon>
        <taxon>Neoptera</taxon>
        <taxon>Paraneoptera</taxon>
        <taxon>Hemiptera</taxon>
        <taxon>Auchenorrhyncha</taxon>
        <taxon>Membracoidea</taxon>
        <taxon>Cicadellidae</taxon>
        <taxon>Cicadellinae</taxon>
        <taxon>Proconiini</taxon>
        <taxon>Homalodisca</taxon>
    </lineage>
</organism>
<feature type="domain" description="Protein kinase" evidence="21">
    <location>
        <begin position="1041"/>
        <end position="1302"/>
    </location>
</feature>
<dbReference type="Pfam" id="PF19431">
    <property type="entry name" value="MEKK4_N"/>
    <property type="match status" value="3"/>
</dbReference>
<comment type="catalytic activity">
    <reaction evidence="14">
        <text>L-threonyl-[protein] + ATP = O-phospho-L-threonyl-[protein] + ADP + H(+)</text>
        <dbReference type="Rhea" id="RHEA:46608"/>
        <dbReference type="Rhea" id="RHEA-COMP:11060"/>
        <dbReference type="Rhea" id="RHEA-COMP:11605"/>
        <dbReference type="ChEBI" id="CHEBI:15378"/>
        <dbReference type="ChEBI" id="CHEBI:30013"/>
        <dbReference type="ChEBI" id="CHEBI:30616"/>
        <dbReference type="ChEBI" id="CHEBI:61977"/>
        <dbReference type="ChEBI" id="CHEBI:456216"/>
        <dbReference type="EC" id="2.7.11.25"/>
    </reaction>
</comment>
<feature type="compositionally biased region" description="Basic and acidic residues" evidence="20">
    <location>
        <begin position="1"/>
        <end position="11"/>
    </location>
</feature>
<dbReference type="GO" id="GO:0048471">
    <property type="term" value="C:perinuclear region of cytoplasm"/>
    <property type="evidence" value="ECO:0007669"/>
    <property type="project" value="UniProtKB-SubCell"/>
</dbReference>
<feature type="compositionally biased region" description="Low complexity" evidence="20">
    <location>
        <begin position="934"/>
        <end position="948"/>
    </location>
</feature>
<evidence type="ECO:0000256" key="7">
    <source>
        <dbReference type="ARBA" id="ARBA00022553"/>
    </source>
</evidence>
<comment type="catalytic activity">
    <reaction evidence="15">
        <text>L-seryl-[protein] + ATP = O-phospho-L-seryl-[protein] + ADP + H(+)</text>
        <dbReference type="Rhea" id="RHEA:17989"/>
        <dbReference type="Rhea" id="RHEA-COMP:9863"/>
        <dbReference type="Rhea" id="RHEA-COMP:11604"/>
        <dbReference type="ChEBI" id="CHEBI:15378"/>
        <dbReference type="ChEBI" id="CHEBI:29999"/>
        <dbReference type="ChEBI" id="CHEBI:30616"/>
        <dbReference type="ChEBI" id="CHEBI:83421"/>
        <dbReference type="ChEBI" id="CHEBI:456216"/>
        <dbReference type="EC" id="2.7.11.25"/>
    </reaction>
</comment>
<name>A0A1B6IIT0_9HEMI</name>
<evidence type="ECO:0000256" key="1">
    <source>
        <dbReference type="ARBA" id="ARBA00001946"/>
    </source>
</evidence>
<keyword evidence="8" id="KW-0808">Transferase</keyword>
<evidence type="ECO:0000256" key="9">
    <source>
        <dbReference type="ARBA" id="ARBA00022723"/>
    </source>
</evidence>
<evidence type="ECO:0000256" key="5">
    <source>
        <dbReference type="ARBA" id="ARBA00022490"/>
    </source>
</evidence>
<keyword evidence="7" id="KW-0597">Phosphoprotein</keyword>
<evidence type="ECO:0000256" key="13">
    <source>
        <dbReference type="ARBA" id="ARBA00022842"/>
    </source>
</evidence>
<feature type="compositionally biased region" description="Basic and acidic residues" evidence="20">
    <location>
        <begin position="57"/>
        <end position="69"/>
    </location>
</feature>
<evidence type="ECO:0000256" key="11">
    <source>
        <dbReference type="ARBA" id="ARBA00022777"/>
    </source>
</evidence>
<dbReference type="PROSITE" id="PS00107">
    <property type="entry name" value="PROTEIN_KINASE_ATP"/>
    <property type="match status" value="1"/>
</dbReference>
<keyword evidence="6" id="KW-0723">Serine/threonine-protein kinase</keyword>
<evidence type="ECO:0000313" key="22">
    <source>
        <dbReference type="EMBL" id="JAS86829.1"/>
    </source>
</evidence>
<dbReference type="CDD" id="cd06626">
    <property type="entry name" value="STKc_MEKK4"/>
    <property type="match status" value="1"/>
</dbReference>
<dbReference type="SUPFAM" id="SSF56112">
    <property type="entry name" value="Protein kinase-like (PK-like)"/>
    <property type="match status" value="1"/>
</dbReference>